<dbReference type="GeneTree" id="ENSGT01050000247309"/>
<name>A0ABI7VZ13_FELCA</name>
<reference evidence="1" key="2">
    <citation type="submission" date="2025-08" db="UniProtKB">
        <authorList>
            <consortium name="Ensembl"/>
        </authorList>
    </citation>
    <scope>IDENTIFICATION</scope>
    <source>
        <strain evidence="1">breed Abyssinian</strain>
    </source>
</reference>
<evidence type="ECO:0000313" key="2">
    <source>
        <dbReference type="Proteomes" id="UP000823872"/>
    </source>
</evidence>
<dbReference type="Proteomes" id="UP000823872">
    <property type="component" value="Chromosome X"/>
</dbReference>
<dbReference type="Ensembl" id="ENSFCTT00005005507.1">
    <property type="protein sequence ID" value="ENSFCTP00005003356.1"/>
    <property type="gene ID" value="ENSFCTG00005002100.1"/>
</dbReference>
<sequence>MSCGAWVALWVKYPTLDFGSGRDLTVPSPRSPSSLQVLQVAAVLKVGDHSGQVKNKCFETTMPSFQNFYRWLEEIATVIEIV</sequence>
<organism evidence="1 2">
    <name type="scientific">Felis catus</name>
    <name type="common">Cat</name>
    <name type="synonym">Felis silvestris catus</name>
    <dbReference type="NCBI Taxonomy" id="9685"/>
    <lineage>
        <taxon>Eukaryota</taxon>
        <taxon>Metazoa</taxon>
        <taxon>Chordata</taxon>
        <taxon>Craniata</taxon>
        <taxon>Vertebrata</taxon>
        <taxon>Euteleostomi</taxon>
        <taxon>Mammalia</taxon>
        <taxon>Eutheria</taxon>
        <taxon>Laurasiatheria</taxon>
        <taxon>Carnivora</taxon>
        <taxon>Feliformia</taxon>
        <taxon>Felidae</taxon>
        <taxon>Felinae</taxon>
        <taxon>Felis</taxon>
    </lineage>
</organism>
<keyword evidence="2" id="KW-1185">Reference proteome</keyword>
<protein>
    <submittedName>
        <fullName evidence="1">Uncharacterized protein</fullName>
    </submittedName>
</protein>
<accession>A0ABI7VZ13</accession>
<proteinExistence type="predicted"/>
<reference evidence="1" key="3">
    <citation type="submission" date="2025-09" db="UniProtKB">
        <authorList>
            <consortium name="Ensembl"/>
        </authorList>
    </citation>
    <scope>IDENTIFICATION</scope>
    <source>
        <strain evidence="1">breed Abyssinian</strain>
    </source>
</reference>
<reference evidence="1 2" key="1">
    <citation type="submission" date="2021-02" db="EMBL/GenBank/DDBJ databases">
        <title>Safari Cat Assemblies.</title>
        <authorList>
            <person name="Bredemeyer K.R."/>
            <person name="Murphy W.J."/>
        </authorList>
    </citation>
    <scope>NUCLEOTIDE SEQUENCE [LARGE SCALE GENOMIC DNA]</scope>
</reference>
<evidence type="ECO:0000313" key="1">
    <source>
        <dbReference type="Ensembl" id="ENSFCTP00005003356.1"/>
    </source>
</evidence>